<sequence>EGLIFAINDNNLLGISTKHRLKQLQQKKWLASSPLLCWLYTTPAKDSDWLANVLCEWNKSAITVQIPTTFHNIIKGGNIPLHTVSHLKECYFDFAQPNKIPGKQSFIVGSNLGNNQPIIGKLQQSDSISIMIQHFIPSHNQQRKTILKECNGCLITNPFTILPSTVNTSRNLCFTNLPLNLCFTIPVNYMF</sequence>
<protein>
    <submittedName>
        <fullName evidence="1">11992_t:CDS:1</fullName>
    </submittedName>
</protein>
<comment type="caution">
    <text evidence="1">The sequence shown here is derived from an EMBL/GenBank/DDBJ whole genome shotgun (WGS) entry which is preliminary data.</text>
</comment>
<evidence type="ECO:0000313" key="1">
    <source>
        <dbReference type="EMBL" id="CAI2187919.1"/>
    </source>
</evidence>
<accession>A0A9W4T135</accession>
<dbReference type="AlphaFoldDB" id="A0A9W4T135"/>
<dbReference type="Proteomes" id="UP001153678">
    <property type="component" value="Unassembled WGS sequence"/>
</dbReference>
<keyword evidence="2" id="KW-1185">Reference proteome</keyword>
<feature type="non-terminal residue" evidence="1">
    <location>
        <position position="191"/>
    </location>
</feature>
<reference evidence="1" key="1">
    <citation type="submission" date="2022-08" db="EMBL/GenBank/DDBJ databases">
        <authorList>
            <person name="Kallberg Y."/>
            <person name="Tangrot J."/>
            <person name="Rosling A."/>
        </authorList>
    </citation>
    <scope>NUCLEOTIDE SEQUENCE</scope>
    <source>
        <strain evidence="1">Wild A</strain>
    </source>
</reference>
<organism evidence="1 2">
    <name type="scientific">Funneliformis geosporum</name>
    <dbReference type="NCBI Taxonomy" id="1117311"/>
    <lineage>
        <taxon>Eukaryota</taxon>
        <taxon>Fungi</taxon>
        <taxon>Fungi incertae sedis</taxon>
        <taxon>Mucoromycota</taxon>
        <taxon>Glomeromycotina</taxon>
        <taxon>Glomeromycetes</taxon>
        <taxon>Glomerales</taxon>
        <taxon>Glomeraceae</taxon>
        <taxon>Funneliformis</taxon>
    </lineage>
</organism>
<name>A0A9W4T135_9GLOM</name>
<proteinExistence type="predicted"/>
<evidence type="ECO:0000313" key="2">
    <source>
        <dbReference type="Proteomes" id="UP001153678"/>
    </source>
</evidence>
<gene>
    <name evidence="1" type="ORF">FWILDA_LOCUS13322</name>
</gene>
<dbReference type="EMBL" id="CAMKVN010004878">
    <property type="protein sequence ID" value="CAI2187919.1"/>
    <property type="molecule type" value="Genomic_DNA"/>
</dbReference>